<accession>A0A183SPL8</accession>
<dbReference type="WBParaSite" id="SSLN_0000636301-mRNA-1">
    <property type="protein sequence ID" value="SSLN_0000636301-mRNA-1"/>
    <property type="gene ID" value="SSLN_0000636301"/>
</dbReference>
<proteinExistence type="predicted"/>
<reference evidence="3" key="1">
    <citation type="submission" date="2016-06" db="UniProtKB">
        <authorList>
            <consortium name="WormBaseParasite"/>
        </authorList>
    </citation>
    <scope>IDENTIFICATION</scope>
</reference>
<organism evidence="3">
    <name type="scientific">Schistocephalus solidus</name>
    <name type="common">Tapeworm</name>
    <dbReference type="NCBI Taxonomy" id="70667"/>
    <lineage>
        <taxon>Eukaryota</taxon>
        <taxon>Metazoa</taxon>
        <taxon>Spiralia</taxon>
        <taxon>Lophotrochozoa</taxon>
        <taxon>Platyhelminthes</taxon>
        <taxon>Cestoda</taxon>
        <taxon>Eucestoda</taxon>
        <taxon>Diphyllobothriidea</taxon>
        <taxon>Diphyllobothriidae</taxon>
        <taxon>Schistocephalus</taxon>
    </lineage>
</organism>
<dbReference type="EMBL" id="UYSU01033569">
    <property type="protein sequence ID" value="VDL92551.1"/>
    <property type="molecule type" value="Genomic_DNA"/>
</dbReference>
<keyword evidence="2" id="KW-1185">Reference proteome</keyword>
<reference evidence="1 2" key="2">
    <citation type="submission" date="2018-11" db="EMBL/GenBank/DDBJ databases">
        <authorList>
            <consortium name="Pathogen Informatics"/>
        </authorList>
    </citation>
    <scope>NUCLEOTIDE SEQUENCE [LARGE SCALE GENOMIC DNA]</scope>
    <source>
        <strain evidence="1 2">NST_G2</strain>
    </source>
</reference>
<gene>
    <name evidence="1" type="ORF">SSLN_LOCUS6166</name>
</gene>
<dbReference type="Gene3D" id="3.90.190.10">
    <property type="entry name" value="Protein tyrosine phosphatase superfamily"/>
    <property type="match status" value="1"/>
</dbReference>
<evidence type="ECO:0000313" key="2">
    <source>
        <dbReference type="Proteomes" id="UP000275846"/>
    </source>
</evidence>
<name>A0A183SPL8_SCHSO</name>
<protein>
    <submittedName>
        <fullName evidence="3">UPF0029 domain-containing protein</fullName>
    </submittedName>
</protein>
<dbReference type="InterPro" id="IPR029021">
    <property type="entry name" value="Prot-tyrosine_phosphatase-like"/>
</dbReference>
<dbReference type="OrthoDB" id="6142323at2759"/>
<dbReference type="AlphaFoldDB" id="A0A183SPL8"/>
<evidence type="ECO:0000313" key="1">
    <source>
        <dbReference type="EMBL" id="VDL92551.1"/>
    </source>
</evidence>
<sequence>MGGSMSIIVPGIYVGGISSAKSEAQLDENRITHICSALHYPLTVLMQCRAPSSEGDVADAMQRLHNNEAPREDGIPTEIYKACVNNLVPWLHDVIEQVWRDDVVPNDLGSGILLTVF</sequence>
<evidence type="ECO:0000313" key="3">
    <source>
        <dbReference type="WBParaSite" id="SSLN_0000636301-mRNA-1"/>
    </source>
</evidence>
<dbReference type="Proteomes" id="UP000275846">
    <property type="component" value="Unassembled WGS sequence"/>
</dbReference>